<keyword evidence="3" id="KW-1185">Reference proteome</keyword>
<reference evidence="2 3" key="1">
    <citation type="submission" date="2015-11" db="EMBL/GenBank/DDBJ databases">
        <title>Genomic analysis of 38 Legionella species identifies large and diverse effector repertoires.</title>
        <authorList>
            <person name="Burstein D."/>
            <person name="Amaro F."/>
            <person name="Zusman T."/>
            <person name="Lifshitz Z."/>
            <person name="Cohen O."/>
            <person name="Gilbert J.A."/>
            <person name="Pupko T."/>
            <person name="Shuman H.A."/>
            <person name="Segal G."/>
        </authorList>
    </citation>
    <scope>NUCLEOTIDE SEQUENCE [LARGE SCALE GENOMIC DNA]</scope>
    <source>
        <strain evidence="2 3">ATCC 49508</strain>
    </source>
</reference>
<keyword evidence="1" id="KW-1133">Transmembrane helix</keyword>
<keyword evidence="1" id="KW-0472">Membrane</keyword>
<sequence>MLDDVVLIVIILLFVRFYIYPIVSDSLKKQPLFETKDGLPQKSEVFEDINNYCRRFIQLQIFSACVYCASTLKEQLDGDNIWSVVRSITNEIYEHGLFMEFLFSYYFGVIYVVCEKTQLNQSSQQIIFLYKWLMSKIYSEELIAKNITNLKISPIDEKLTDEMQIKMSGYNEFISLLGYCFNTNIMGNTGTELLLLPATMTHYCVDNKVNAKDAFSFYSFLLENHKDYLVNRINIC</sequence>
<evidence type="ECO:0000313" key="3">
    <source>
        <dbReference type="Proteomes" id="UP000054662"/>
    </source>
</evidence>
<accession>A0A0W1A5P9</accession>
<protein>
    <submittedName>
        <fullName evidence="2">Uncharacterized protein</fullName>
    </submittedName>
</protein>
<dbReference type="RefSeq" id="WP_058493672.1">
    <property type="nucleotide sequence ID" value="NZ_CBCRUR010000003.1"/>
</dbReference>
<dbReference type="AlphaFoldDB" id="A0A0W1A5P9"/>
<gene>
    <name evidence="2" type="ORF">Lwor_1892</name>
</gene>
<keyword evidence="1" id="KW-0812">Transmembrane</keyword>
<organism evidence="2 3">
    <name type="scientific">Legionella worsleiensis</name>
    <dbReference type="NCBI Taxonomy" id="45076"/>
    <lineage>
        <taxon>Bacteria</taxon>
        <taxon>Pseudomonadati</taxon>
        <taxon>Pseudomonadota</taxon>
        <taxon>Gammaproteobacteria</taxon>
        <taxon>Legionellales</taxon>
        <taxon>Legionellaceae</taxon>
        <taxon>Legionella</taxon>
    </lineage>
</organism>
<dbReference type="EMBL" id="LNZC01000027">
    <property type="protein sequence ID" value="KTD76667.1"/>
    <property type="molecule type" value="Genomic_DNA"/>
</dbReference>
<proteinExistence type="predicted"/>
<dbReference type="Proteomes" id="UP000054662">
    <property type="component" value="Unassembled WGS sequence"/>
</dbReference>
<feature type="transmembrane region" description="Helical" evidence="1">
    <location>
        <begin position="6"/>
        <end position="23"/>
    </location>
</feature>
<dbReference type="PATRIC" id="fig|45076.6.peg.2064"/>
<comment type="caution">
    <text evidence="2">The sequence shown here is derived from an EMBL/GenBank/DDBJ whole genome shotgun (WGS) entry which is preliminary data.</text>
</comment>
<evidence type="ECO:0000313" key="2">
    <source>
        <dbReference type="EMBL" id="KTD76667.1"/>
    </source>
</evidence>
<name>A0A0W1A5P9_9GAMM</name>
<evidence type="ECO:0000256" key="1">
    <source>
        <dbReference type="SAM" id="Phobius"/>
    </source>
</evidence>